<evidence type="ECO:0000313" key="2">
    <source>
        <dbReference type="EMBL" id="GAA3001151.1"/>
    </source>
</evidence>
<gene>
    <name evidence="2" type="ORF">GCM10017559_22750</name>
</gene>
<dbReference type="PROSITE" id="PS50801">
    <property type="entry name" value="STAS"/>
    <property type="match status" value="1"/>
</dbReference>
<accession>A0ABP6KFU8</accession>
<comment type="caution">
    <text evidence="2">The sequence shown here is derived from an EMBL/GenBank/DDBJ whole genome shotgun (WGS) entry which is preliminary data.</text>
</comment>
<evidence type="ECO:0000313" key="3">
    <source>
        <dbReference type="Proteomes" id="UP001499930"/>
    </source>
</evidence>
<dbReference type="CDD" id="cd07043">
    <property type="entry name" value="STAS_anti-anti-sigma_factors"/>
    <property type="match status" value="1"/>
</dbReference>
<dbReference type="Pfam" id="PF13466">
    <property type="entry name" value="STAS_2"/>
    <property type="match status" value="1"/>
</dbReference>
<dbReference type="InterPro" id="IPR002645">
    <property type="entry name" value="STAS_dom"/>
</dbReference>
<evidence type="ECO:0000259" key="1">
    <source>
        <dbReference type="PROSITE" id="PS50801"/>
    </source>
</evidence>
<keyword evidence="3" id="KW-1185">Reference proteome</keyword>
<protein>
    <recommendedName>
        <fullName evidence="1">STAS domain-containing protein</fullName>
    </recommendedName>
</protein>
<dbReference type="EMBL" id="BAAAWD010000006">
    <property type="protein sequence ID" value="GAA3001151.1"/>
    <property type="molecule type" value="Genomic_DNA"/>
</dbReference>
<feature type="domain" description="STAS" evidence="1">
    <location>
        <begin position="21"/>
        <end position="98"/>
    </location>
</feature>
<sequence length="124" mass="13170">MTGDIDHGSLRVLFTARPPGVRCEGDIDLCTRDVLSRALNMALERGTGDLHADLRGVGFVDVGGLRVLVETAFGMSGGRRLVVEGLSPHTRRIVELCGWTGILLVRPENLSSGGITTNCSSVVP</sequence>
<dbReference type="SUPFAM" id="SSF52091">
    <property type="entry name" value="SpoIIaa-like"/>
    <property type="match status" value="1"/>
</dbReference>
<organism evidence="2 3">
    <name type="scientific">Streptosporangium longisporum</name>
    <dbReference type="NCBI Taxonomy" id="46187"/>
    <lineage>
        <taxon>Bacteria</taxon>
        <taxon>Bacillati</taxon>
        <taxon>Actinomycetota</taxon>
        <taxon>Actinomycetes</taxon>
        <taxon>Streptosporangiales</taxon>
        <taxon>Streptosporangiaceae</taxon>
        <taxon>Streptosporangium</taxon>
    </lineage>
</organism>
<reference evidence="3" key="1">
    <citation type="journal article" date="2019" name="Int. J. Syst. Evol. Microbiol.">
        <title>The Global Catalogue of Microorganisms (GCM) 10K type strain sequencing project: providing services to taxonomists for standard genome sequencing and annotation.</title>
        <authorList>
            <consortium name="The Broad Institute Genomics Platform"/>
            <consortium name="The Broad Institute Genome Sequencing Center for Infectious Disease"/>
            <person name="Wu L."/>
            <person name="Ma J."/>
        </authorList>
    </citation>
    <scope>NUCLEOTIDE SEQUENCE [LARGE SCALE GENOMIC DNA]</scope>
    <source>
        <strain evidence="3">JCM 3106</strain>
    </source>
</reference>
<dbReference type="InterPro" id="IPR058548">
    <property type="entry name" value="MlaB-like_STAS"/>
</dbReference>
<proteinExistence type="predicted"/>
<dbReference type="Proteomes" id="UP001499930">
    <property type="component" value="Unassembled WGS sequence"/>
</dbReference>
<dbReference type="InterPro" id="IPR036513">
    <property type="entry name" value="STAS_dom_sf"/>
</dbReference>
<name>A0ABP6KFU8_9ACTN</name>
<dbReference type="Gene3D" id="3.30.750.24">
    <property type="entry name" value="STAS domain"/>
    <property type="match status" value="1"/>
</dbReference>
<dbReference type="RefSeq" id="WP_344892314.1">
    <property type="nucleotide sequence ID" value="NZ_BAAAWD010000006.1"/>
</dbReference>